<protein>
    <recommendedName>
        <fullName evidence="4">L-serine ammonia-lyase</fullName>
        <ecNumber evidence="4">4.3.1.17</ecNumber>
    </recommendedName>
    <alternativeName>
        <fullName evidence="11">L-serine deaminase</fullName>
    </alternativeName>
</protein>
<dbReference type="InterPro" id="IPR051318">
    <property type="entry name" value="Fe-S_L-Ser"/>
</dbReference>
<dbReference type="EMBL" id="JACIBS010000003">
    <property type="protein sequence ID" value="MBB3665247.1"/>
    <property type="molecule type" value="Genomic_DNA"/>
</dbReference>
<evidence type="ECO:0000256" key="12">
    <source>
        <dbReference type="ARBA" id="ARBA00049406"/>
    </source>
</evidence>
<evidence type="ECO:0000313" key="15">
    <source>
        <dbReference type="EMBL" id="MBB3665247.1"/>
    </source>
</evidence>
<evidence type="ECO:0000256" key="9">
    <source>
        <dbReference type="ARBA" id="ARBA00023014"/>
    </source>
</evidence>
<keyword evidence="6" id="KW-0004">4Fe-4S</keyword>
<evidence type="ECO:0000256" key="1">
    <source>
        <dbReference type="ARBA" id="ARBA00001966"/>
    </source>
</evidence>
<feature type="domain" description="Serine dehydratase beta chain" evidence="14">
    <location>
        <begin position="2"/>
        <end position="89"/>
    </location>
</feature>
<name>A0A839XRB5_9PSEU</name>
<evidence type="ECO:0000256" key="4">
    <source>
        <dbReference type="ARBA" id="ARBA00012093"/>
    </source>
</evidence>
<gene>
    <name evidence="15" type="ORF">FB384_004200</name>
</gene>
<evidence type="ECO:0000256" key="6">
    <source>
        <dbReference type="ARBA" id="ARBA00022485"/>
    </source>
</evidence>
<feature type="compositionally biased region" description="Basic residues" evidence="13">
    <location>
        <begin position="194"/>
        <end position="219"/>
    </location>
</feature>
<accession>A0A839XRB5</accession>
<keyword evidence="8" id="KW-0408">Iron</keyword>
<keyword evidence="7" id="KW-0479">Metal-binding</keyword>
<evidence type="ECO:0000256" key="5">
    <source>
        <dbReference type="ARBA" id="ARBA00022432"/>
    </source>
</evidence>
<evidence type="ECO:0000313" key="16">
    <source>
        <dbReference type="Proteomes" id="UP000564573"/>
    </source>
</evidence>
<organism evidence="15 16">
    <name type="scientific">Prauserella sediminis</name>
    <dbReference type="NCBI Taxonomy" id="577680"/>
    <lineage>
        <taxon>Bacteria</taxon>
        <taxon>Bacillati</taxon>
        <taxon>Actinomycetota</taxon>
        <taxon>Actinomycetes</taxon>
        <taxon>Pseudonocardiales</taxon>
        <taxon>Pseudonocardiaceae</taxon>
        <taxon>Prauserella</taxon>
        <taxon>Prauserella salsuginis group</taxon>
    </lineage>
</organism>
<dbReference type="PANTHER" id="PTHR30182:SF1">
    <property type="entry name" value="L-SERINE DEHYDRATASE 1"/>
    <property type="match status" value="1"/>
</dbReference>
<dbReference type="AlphaFoldDB" id="A0A839XRB5"/>
<reference evidence="15 16" key="1">
    <citation type="submission" date="2020-08" db="EMBL/GenBank/DDBJ databases">
        <title>Sequencing the genomes of 1000 actinobacteria strains.</title>
        <authorList>
            <person name="Klenk H.-P."/>
        </authorList>
    </citation>
    <scope>NUCLEOTIDE SEQUENCE [LARGE SCALE GENOMIC DNA]</scope>
    <source>
        <strain evidence="15 16">DSM 45267</strain>
    </source>
</reference>
<keyword evidence="5" id="KW-0312">Gluconeogenesis</keyword>
<comment type="catalytic activity">
    <reaction evidence="12">
        <text>L-serine = pyruvate + NH4(+)</text>
        <dbReference type="Rhea" id="RHEA:19169"/>
        <dbReference type="ChEBI" id="CHEBI:15361"/>
        <dbReference type="ChEBI" id="CHEBI:28938"/>
        <dbReference type="ChEBI" id="CHEBI:33384"/>
        <dbReference type="EC" id="4.3.1.17"/>
    </reaction>
</comment>
<dbReference type="GO" id="GO:0051539">
    <property type="term" value="F:4 iron, 4 sulfur cluster binding"/>
    <property type="evidence" value="ECO:0007669"/>
    <property type="project" value="UniProtKB-KW"/>
</dbReference>
<keyword evidence="16" id="KW-1185">Reference proteome</keyword>
<dbReference type="GO" id="GO:0003941">
    <property type="term" value="F:L-serine ammonia-lyase activity"/>
    <property type="evidence" value="ECO:0007669"/>
    <property type="project" value="UniProtKB-EC"/>
</dbReference>
<comment type="pathway">
    <text evidence="2">Carbohydrate biosynthesis; gluconeogenesis.</text>
</comment>
<comment type="cofactor">
    <cofactor evidence="1">
        <name>[4Fe-4S] cluster</name>
        <dbReference type="ChEBI" id="CHEBI:49883"/>
    </cofactor>
</comment>
<dbReference type="SUPFAM" id="SSF143548">
    <property type="entry name" value="Serine metabolism enzymes domain"/>
    <property type="match status" value="1"/>
</dbReference>
<evidence type="ECO:0000256" key="8">
    <source>
        <dbReference type="ARBA" id="ARBA00023004"/>
    </source>
</evidence>
<evidence type="ECO:0000259" key="14">
    <source>
        <dbReference type="Pfam" id="PF03315"/>
    </source>
</evidence>
<keyword evidence="10" id="KW-0456">Lyase</keyword>
<dbReference type="EC" id="4.3.1.17" evidence="4"/>
<evidence type="ECO:0000256" key="7">
    <source>
        <dbReference type="ARBA" id="ARBA00022723"/>
    </source>
</evidence>
<evidence type="ECO:0000256" key="10">
    <source>
        <dbReference type="ARBA" id="ARBA00023239"/>
    </source>
</evidence>
<evidence type="ECO:0000256" key="2">
    <source>
        <dbReference type="ARBA" id="ARBA00004742"/>
    </source>
</evidence>
<keyword evidence="9" id="KW-0411">Iron-sulfur</keyword>
<evidence type="ECO:0000256" key="11">
    <source>
        <dbReference type="ARBA" id="ARBA00041766"/>
    </source>
</evidence>
<dbReference type="InterPro" id="IPR005131">
    <property type="entry name" value="Ser_deHydtase_bsu"/>
</dbReference>
<comment type="caution">
    <text evidence="15">The sequence shown here is derived from an EMBL/GenBank/DDBJ whole genome shotgun (WGS) entry which is preliminary data.</text>
</comment>
<feature type="compositionally biased region" description="Basic residues" evidence="13">
    <location>
        <begin position="165"/>
        <end position="181"/>
    </location>
</feature>
<evidence type="ECO:0000256" key="3">
    <source>
        <dbReference type="ARBA" id="ARBA00008636"/>
    </source>
</evidence>
<feature type="region of interest" description="Disordered" evidence="13">
    <location>
        <begin position="158"/>
        <end position="221"/>
    </location>
</feature>
<dbReference type="GO" id="GO:0006094">
    <property type="term" value="P:gluconeogenesis"/>
    <property type="evidence" value="ECO:0007669"/>
    <property type="project" value="UniProtKB-KW"/>
</dbReference>
<comment type="similarity">
    <text evidence="3">Belongs to the iron-sulfur dependent L-serine dehydratase family.</text>
</comment>
<dbReference type="GO" id="GO:0046872">
    <property type="term" value="F:metal ion binding"/>
    <property type="evidence" value="ECO:0007669"/>
    <property type="project" value="UniProtKB-KW"/>
</dbReference>
<dbReference type="Proteomes" id="UP000564573">
    <property type="component" value="Unassembled WGS sequence"/>
</dbReference>
<dbReference type="PANTHER" id="PTHR30182">
    <property type="entry name" value="L-SERINE DEHYDRATASE"/>
    <property type="match status" value="1"/>
</dbReference>
<sequence length="279" mass="31257">MLLGPEGLDPETVDPAYGARRREQIRRTGTLDLAGHHPITFAEDDISLMPGTVLPHHINTLRFTAHDGEGSTVAEQTYYSLGGGFVVSDTDVTAEDCTHTPDGTPAPHRFDTAADLLDICARTGLDIADVMLANESTTRRPDQIHTGLLRIWHGRNVGERAERGRRARRDRPDQRRRRRHPGCAVLRPPLPTHATHRRRGNPRRRRRPLPTHRGSHRHPVQTAGIDLRRRGRLPGRGRIRLLHGSRRSDSPARRHTGTDMLDKYKETSTGGLAVNVIEC</sequence>
<evidence type="ECO:0000256" key="13">
    <source>
        <dbReference type="SAM" id="MobiDB-lite"/>
    </source>
</evidence>
<dbReference type="Pfam" id="PF03315">
    <property type="entry name" value="SDH_beta"/>
    <property type="match status" value="1"/>
</dbReference>
<dbReference type="Gene3D" id="3.30.1330.90">
    <property type="entry name" value="D-3-phosphoglycerate dehydrogenase, domain 3"/>
    <property type="match status" value="1"/>
</dbReference>
<proteinExistence type="inferred from homology"/>
<dbReference type="InterPro" id="IPR029009">
    <property type="entry name" value="ASB_dom_sf"/>
</dbReference>